<dbReference type="SUPFAM" id="SSF49464">
    <property type="entry name" value="Carboxypeptidase regulatory domain-like"/>
    <property type="match status" value="1"/>
</dbReference>
<organism evidence="2 3">
    <name type="scientific">Acinetobacter schindleri</name>
    <dbReference type="NCBI Taxonomy" id="108981"/>
    <lineage>
        <taxon>Bacteria</taxon>
        <taxon>Pseudomonadati</taxon>
        <taxon>Pseudomonadota</taxon>
        <taxon>Gammaproteobacteria</taxon>
        <taxon>Moraxellales</taxon>
        <taxon>Moraxellaceae</taxon>
        <taxon>Acinetobacter</taxon>
    </lineage>
</organism>
<dbReference type="RefSeq" id="WP_163170901.1">
    <property type="nucleotide sequence ID" value="NZ_CP044463.1"/>
</dbReference>
<accession>A0AAE6WTR7</accession>
<evidence type="ECO:0000256" key="1">
    <source>
        <dbReference type="SAM" id="MobiDB-lite"/>
    </source>
</evidence>
<dbReference type="Proteomes" id="UP000503505">
    <property type="component" value="Chromosome"/>
</dbReference>
<sequence length="560" mass="60856">MKLNIIATMLLASTGMIMTGCGSDSGSSGSSTPPSQTTPEETVTPANGVERLIITDASHLALADADIRILSAAQWSNNVTSISDNNTVDHSLFVQYDRLPVINDFSSAREYTTDHLGVSGSVHLAPGIYYILVRKHSETAIVPFIIHPTNTNKELSINVPLTCNNAECGTIHPVNEAIIGTLSGQVLVQGQPLANAQVSLSGGAATNGAFVTALTDAKGYFSLAFNVSNELGDTLKNATLMISAPGYISLTKQVAVTSSISGGSQFTLIQNTEATTSIWQETFEEDSATRDEWEKASTVEETKWSLLQKNHKIINKDVNSLVTLAPDDSSNGKLPDPAQGNYAYWYGNSVAGSFLNKEANLLTEEGQPVETRLNGGTSSQAYYGTLTSPVIDLGATQKPISLSFKTWWEIESVNPSSRGYDAMDVEVSVNGGEFKKLVRLNPLSDPQTDYNRWSIPFSNFGFNLAPQFAQQEAISLDEYAGQSNVKIRFKFDTVDQYYNAYRGWIIDDIMIQNQPGTFPLYSNNEEVDNEVSMFVAKAAKALIKSTSSSRWIENPPERTQ</sequence>
<proteinExistence type="predicted"/>
<dbReference type="Gene3D" id="2.60.120.260">
    <property type="entry name" value="Galactose-binding domain-like"/>
    <property type="match status" value="1"/>
</dbReference>
<evidence type="ECO:0000313" key="2">
    <source>
        <dbReference type="EMBL" id="QIC66383.1"/>
    </source>
</evidence>
<dbReference type="PROSITE" id="PS51257">
    <property type="entry name" value="PROKAR_LIPOPROTEIN"/>
    <property type="match status" value="1"/>
</dbReference>
<evidence type="ECO:0000313" key="3">
    <source>
        <dbReference type="Proteomes" id="UP000503505"/>
    </source>
</evidence>
<feature type="region of interest" description="Disordered" evidence="1">
    <location>
        <begin position="22"/>
        <end position="46"/>
    </location>
</feature>
<gene>
    <name evidence="2" type="ORF">FSC10_02920</name>
</gene>
<dbReference type="Gene3D" id="2.60.40.1120">
    <property type="entry name" value="Carboxypeptidase-like, regulatory domain"/>
    <property type="match status" value="1"/>
</dbReference>
<feature type="compositionally biased region" description="Low complexity" evidence="1">
    <location>
        <begin position="22"/>
        <end position="45"/>
    </location>
</feature>
<reference evidence="2 3" key="1">
    <citation type="submission" date="2019-09" db="EMBL/GenBank/DDBJ databases">
        <title>Non-baumannii Acinetobacter spp. carrying blaNDM-1 isolated in China.</title>
        <authorList>
            <person name="Cui C."/>
            <person name="Chen C."/>
            <person name="Sun J."/>
            <person name="Liu Y."/>
        </authorList>
    </citation>
    <scope>NUCLEOTIDE SEQUENCE [LARGE SCALE GENOMIC DNA]</scope>
    <source>
        <strain evidence="2 3">HZE23-1</strain>
    </source>
</reference>
<dbReference type="AlphaFoldDB" id="A0AAE6WTR7"/>
<name>A0AAE6WTR7_9GAMM</name>
<protein>
    <submittedName>
        <fullName evidence="2">DUF4198 domain-containing protein</fullName>
    </submittedName>
</protein>
<dbReference type="InterPro" id="IPR008969">
    <property type="entry name" value="CarboxyPept-like_regulatory"/>
</dbReference>
<dbReference type="EMBL" id="CP044463">
    <property type="protein sequence ID" value="QIC66383.1"/>
    <property type="molecule type" value="Genomic_DNA"/>
</dbReference>